<keyword evidence="1" id="KW-0472">Membrane</keyword>
<dbReference type="InterPro" id="IPR000620">
    <property type="entry name" value="EamA_dom"/>
</dbReference>
<dbReference type="SUPFAM" id="SSF103481">
    <property type="entry name" value="Multidrug resistance efflux transporter EmrE"/>
    <property type="match status" value="1"/>
</dbReference>
<reference evidence="3" key="1">
    <citation type="submission" date="2019-08" db="EMBL/GenBank/DDBJ databases">
        <authorList>
            <person name="Kucharzyk K."/>
            <person name="Murdoch R.W."/>
            <person name="Higgins S."/>
            <person name="Loffler F."/>
        </authorList>
    </citation>
    <scope>NUCLEOTIDE SEQUENCE</scope>
</reference>
<evidence type="ECO:0000313" key="3">
    <source>
        <dbReference type="EMBL" id="MPL81324.1"/>
    </source>
</evidence>
<feature type="transmembrane region" description="Helical" evidence="1">
    <location>
        <begin position="246"/>
        <end position="267"/>
    </location>
</feature>
<feature type="transmembrane region" description="Helical" evidence="1">
    <location>
        <begin position="183"/>
        <end position="206"/>
    </location>
</feature>
<feature type="transmembrane region" description="Helical" evidence="1">
    <location>
        <begin position="145"/>
        <end position="163"/>
    </location>
</feature>
<proteinExistence type="predicted"/>
<dbReference type="AlphaFoldDB" id="A0A644UQY9"/>
<organism evidence="3">
    <name type="scientific">bioreactor metagenome</name>
    <dbReference type="NCBI Taxonomy" id="1076179"/>
    <lineage>
        <taxon>unclassified sequences</taxon>
        <taxon>metagenomes</taxon>
        <taxon>ecological metagenomes</taxon>
    </lineage>
</organism>
<keyword evidence="1" id="KW-1133">Transmembrane helix</keyword>
<feature type="transmembrane region" description="Helical" evidence="1">
    <location>
        <begin position="276"/>
        <end position="292"/>
    </location>
</feature>
<feature type="domain" description="EamA" evidence="2">
    <location>
        <begin position="156"/>
        <end position="290"/>
    </location>
</feature>
<feature type="transmembrane region" description="Helical" evidence="1">
    <location>
        <begin position="64"/>
        <end position="84"/>
    </location>
</feature>
<name>A0A644UQY9_9ZZZZ</name>
<evidence type="ECO:0000256" key="1">
    <source>
        <dbReference type="SAM" id="Phobius"/>
    </source>
</evidence>
<dbReference type="EMBL" id="VSSQ01000148">
    <property type="protein sequence ID" value="MPL81324.1"/>
    <property type="molecule type" value="Genomic_DNA"/>
</dbReference>
<dbReference type="Gene3D" id="1.10.3730.20">
    <property type="match status" value="1"/>
</dbReference>
<accession>A0A644UQY9</accession>
<dbReference type="Pfam" id="PF00892">
    <property type="entry name" value="EamA"/>
    <property type="match status" value="1"/>
</dbReference>
<feature type="transmembrane region" description="Helical" evidence="1">
    <location>
        <begin position="119"/>
        <end position="138"/>
    </location>
</feature>
<evidence type="ECO:0000259" key="2">
    <source>
        <dbReference type="Pfam" id="PF00892"/>
    </source>
</evidence>
<sequence>MNFIYLIIHILFAIGMFLSLKIINSKNVNKFQAITINYIIAFIMTSITYDKPVLDAFGTMTQPLLISSLWVGFLFILSFILMSFSTVNAGIGITTALNKMAVVIPVLVGVFYLGQRDNIILKTTGIFLAIISFILILFKENESRIKLKSLLLPLSVFLVSGLIDTSMEVVNHKFVNTGNPQELFLMGIFATAALLGVGTVIYDLMINRSHMKLNFKPILWGSVMGVFNFLVSKMILVNVGLMGGSVVFPVHNASVVMLTALAGVFFFKEHFTKKQWIGVVVAIISVLMIAVTI</sequence>
<feature type="transmembrane region" description="Helical" evidence="1">
    <location>
        <begin position="6"/>
        <end position="24"/>
    </location>
</feature>
<feature type="transmembrane region" description="Helical" evidence="1">
    <location>
        <begin position="96"/>
        <end position="113"/>
    </location>
</feature>
<gene>
    <name evidence="3" type="ORF">SDC9_27241</name>
</gene>
<feature type="transmembrane region" description="Helical" evidence="1">
    <location>
        <begin position="218"/>
        <end position="240"/>
    </location>
</feature>
<dbReference type="GO" id="GO:0016020">
    <property type="term" value="C:membrane"/>
    <property type="evidence" value="ECO:0007669"/>
    <property type="project" value="InterPro"/>
</dbReference>
<dbReference type="InterPro" id="IPR037185">
    <property type="entry name" value="EmrE-like"/>
</dbReference>
<comment type="caution">
    <text evidence="3">The sequence shown here is derived from an EMBL/GenBank/DDBJ whole genome shotgun (WGS) entry which is preliminary data.</text>
</comment>
<keyword evidence="1" id="KW-0812">Transmembrane</keyword>
<feature type="transmembrane region" description="Helical" evidence="1">
    <location>
        <begin position="31"/>
        <end position="49"/>
    </location>
</feature>
<protein>
    <recommendedName>
        <fullName evidence="2">EamA domain-containing protein</fullName>
    </recommendedName>
</protein>